<proteinExistence type="predicted"/>
<dbReference type="Proteomes" id="UP001240171">
    <property type="component" value="Unassembled WGS sequence"/>
</dbReference>
<keyword evidence="3" id="KW-1185">Reference proteome</keyword>
<evidence type="ECO:0000259" key="1">
    <source>
        <dbReference type="Pfam" id="PF13021"/>
    </source>
</evidence>
<evidence type="ECO:0000313" key="3">
    <source>
        <dbReference type="Proteomes" id="UP001240171"/>
    </source>
</evidence>
<gene>
    <name evidence="2" type="ORF">Q5741_21220</name>
</gene>
<name>A0ABT9CHY5_9BACL</name>
<protein>
    <submittedName>
        <fullName evidence="2">DUF3885 domain-containing protein</fullName>
    </submittedName>
</protein>
<sequence>MERRENLDEFLLQYFEGIYLKKPLFYNTSIAIRFEMGGDVDAPEKRVKQVKQRAIKLFNALHKPNDEIYFVLFIDKWDNESISDIENIVSKVFSNYISKIDFRNVIKQEQEFRYKDLDDIDDIVTIRYCADVKYQQLKLEELVEAIANRTLGLEPTVDGDIYLLNKTSKTIFHLYDDRGLDILAENKEILKSIYEKYNDWILDFDRERIEEIFGK</sequence>
<dbReference type="Pfam" id="PF13021">
    <property type="entry name" value="DUF3885"/>
    <property type="match status" value="1"/>
</dbReference>
<dbReference type="InterPro" id="IPR024976">
    <property type="entry name" value="DUF3885"/>
</dbReference>
<feature type="domain" description="DUF3885" evidence="1">
    <location>
        <begin position="8"/>
        <end position="205"/>
    </location>
</feature>
<dbReference type="EMBL" id="JAUQTB010000030">
    <property type="protein sequence ID" value="MDO7908899.1"/>
    <property type="molecule type" value="Genomic_DNA"/>
</dbReference>
<reference evidence="2 3" key="1">
    <citation type="submission" date="2023-07" db="EMBL/GenBank/DDBJ databases">
        <title>Paenibacillus sp. JX-17 nov. isolated from soil.</title>
        <authorList>
            <person name="Wan Y."/>
            <person name="Liu B."/>
        </authorList>
    </citation>
    <scope>NUCLEOTIDE SEQUENCE [LARGE SCALE GENOMIC DNA]</scope>
    <source>
        <strain evidence="2 3">JX-17</strain>
    </source>
</reference>
<evidence type="ECO:0000313" key="2">
    <source>
        <dbReference type="EMBL" id="MDO7908899.1"/>
    </source>
</evidence>
<comment type="caution">
    <text evidence="2">The sequence shown here is derived from an EMBL/GenBank/DDBJ whole genome shotgun (WGS) entry which is preliminary data.</text>
</comment>
<organism evidence="2 3">
    <name type="scientific">Paenibacillus lacisoli</name>
    <dbReference type="NCBI Taxonomy" id="3064525"/>
    <lineage>
        <taxon>Bacteria</taxon>
        <taxon>Bacillati</taxon>
        <taxon>Bacillota</taxon>
        <taxon>Bacilli</taxon>
        <taxon>Bacillales</taxon>
        <taxon>Paenibacillaceae</taxon>
        <taxon>Paenibacillus</taxon>
    </lineage>
</organism>
<accession>A0ABT9CHY5</accession>
<dbReference type="RefSeq" id="WP_305026123.1">
    <property type="nucleotide sequence ID" value="NZ_JAUQTB010000030.1"/>
</dbReference>